<feature type="region of interest" description="Disordered" evidence="1">
    <location>
        <begin position="193"/>
        <end position="213"/>
    </location>
</feature>
<feature type="compositionally biased region" description="Low complexity" evidence="1">
    <location>
        <begin position="751"/>
        <end position="788"/>
    </location>
</feature>
<feature type="region of interest" description="Disordered" evidence="1">
    <location>
        <begin position="736"/>
        <end position="794"/>
    </location>
</feature>
<sequence length="849" mass="94026">MLSNSVSTLVPSRLTRVCAQRTQTLVKLGSLAVLPQHNQFQQQIRCFRFHWWANHLDREHRHEIRQRYKAMRHRCSDAGSRKMFREQQHANDADRFTHHYWQPRRCFAFSRYSRYRANNDDVSKSRPSTKSEGGQPGQHIEDVERNAWGHLLFRDGDAVQPTWQSSFDDIRNYLTKRREDLLNEAPFGKAYCKPDTTSTSKSSPSVDPTVDEQFGPEADYVIDPITNRKVSKSSAKSAPVKIEQSLMTGDTSHCAQVFQAEAEPRTKTAPVTDSYLEKAPLSAEVADAGNGNEQVAETQQPKYDDLAKYKPIEYKEPDGKPIDRTVELGHEAYDPEEVAKYKPFHYNEPDGKPATHSAEAGLAGYDEAEMQRYKAFMWNEPHGKPDNQAIELGHEGYDTAVVQSYQTAGSHKSPGQPPKNDVEMRNHEYGTSDVLNYKAFYYNEPDGKATETVEDASDTTEIDLNEKLTAAKPVPSSWYRRKPVSEPDCRKQSTAFTRSALETSMDRINAEHDAIDKLASISVKAATSRLQKQLADAERKQEQHDPNYTEPERLETSYAEDSTVPPIVQSHKRTLAQYLIAETASNSESFVYKILAYNPNTNTLDMAETTSVIPETDSLLSTSEVLLSLSNPAKFFPYFAPLRAQGFEIVSGSDDVLIFRKARDSQSLGSSGSNSTHEKSSPPLNKGAQARTIASATINPIDMTGKKGFVPPSTANFVSPTGYLNLDLPPLHENESFIKADLPPPPTASALPITPGSSISTTSSASPTLANSSSSTQTSATTAAATASPKRFQSGIGVRREEPVFSGAKLGTTGTRKKPSVAKRMILGATWVAGISYVIGVVSEYVKSS</sequence>
<name>A0ABP0D2Y7_9PEZI</name>
<accession>A0ABP0D2Y7</accession>
<feature type="compositionally biased region" description="Basic and acidic residues" evidence="1">
    <location>
        <begin position="535"/>
        <end position="555"/>
    </location>
</feature>
<organism evidence="2 3">
    <name type="scientific">Sporothrix epigloea</name>
    <dbReference type="NCBI Taxonomy" id="1892477"/>
    <lineage>
        <taxon>Eukaryota</taxon>
        <taxon>Fungi</taxon>
        <taxon>Dikarya</taxon>
        <taxon>Ascomycota</taxon>
        <taxon>Pezizomycotina</taxon>
        <taxon>Sordariomycetes</taxon>
        <taxon>Sordariomycetidae</taxon>
        <taxon>Ophiostomatales</taxon>
        <taxon>Ophiostomataceae</taxon>
        <taxon>Sporothrix</taxon>
    </lineage>
</organism>
<evidence type="ECO:0000256" key="1">
    <source>
        <dbReference type="SAM" id="MobiDB-lite"/>
    </source>
</evidence>
<proteinExistence type="predicted"/>
<gene>
    <name evidence="2" type="ORF">SEPCBS57363_000138</name>
</gene>
<feature type="region of interest" description="Disordered" evidence="1">
    <location>
        <begin position="118"/>
        <end position="139"/>
    </location>
</feature>
<dbReference type="Proteomes" id="UP001642501">
    <property type="component" value="Unassembled WGS sequence"/>
</dbReference>
<evidence type="ECO:0000313" key="3">
    <source>
        <dbReference type="Proteomes" id="UP001642501"/>
    </source>
</evidence>
<comment type="caution">
    <text evidence="2">The sequence shown here is derived from an EMBL/GenBank/DDBJ whole genome shotgun (WGS) entry which is preliminary data.</text>
</comment>
<reference evidence="2 3" key="1">
    <citation type="submission" date="2024-01" db="EMBL/GenBank/DDBJ databases">
        <authorList>
            <person name="Allen C."/>
            <person name="Tagirdzhanova G."/>
        </authorList>
    </citation>
    <scope>NUCLEOTIDE SEQUENCE [LARGE SCALE GENOMIC DNA]</scope>
    <source>
        <strain evidence="2 3">CBS 573.63</strain>
    </source>
</reference>
<keyword evidence="3" id="KW-1185">Reference proteome</keyword>
<feature type="region of interest" description="Disordered" evidence="1">
    <location>
        <begin position="532"/>
        <end position="561"/>
    </location>
</feature>
<feature type="region of interest" description="Disordered" evidence="1">
    <location>
        <begin position="666"/>
        <end position="689"/>
    </location>
</feature>
<protein>
    <submittedName>
        <fullName evidence="2">Uncharacterized protein</fullName>
    </submittedName>
</protein>
<feature type="compositionally biased region" description="Low complexity" evidence="1">
    <location>
        <begin position="666"/>
        <end position="675"/>
    </location>
</feature>
<feature type="compositionally biased region" description="Low complexity" evidence="1">
    <location>
        <begin position="193"/>
        <end position="208"/>
    </location>
</feature>
<evidence type="ECO:0000313" key="2">
    <source>
        <dbReference type="EMBL" id="CAK7262578.1"/>
    </source>
</evidence>
<dbReference type="EMBL" id="CAWUOM010000001">
    <property type="protein sequence ID" value="CAK7262578.1"/>
    <property type="molecule type" value="Genomic_DNA"/>
</dbReference>